<keyword evidence="3 7" id="KW-0378">Hydrolase</keyword>
<evidence type="ECO:0000313" key="8">
    <source>
        <dbReference type="Proteomes" id="UP001374893"/>
    </source>
</evidence>
<keyword evidence="8" id="KW-1185">Reference proteome</keyword>
<reference evidence="7 8" key="1">
    <citation type="submission" date="2021-06" db="EMBL/GenBank/DDBJ databases">
        <title>Complete genome of Haloferula helveola possessing various polysaccharide degrading enzymes.</title>
        <authorList>
            <person name="Takami H."/>
            <person name="Huang C."/>
            <person name="Hamasaki K."/>
        </authorList>
    </citation>
    <scope>NUCLEOTIDE SEQUENCE [LARGE SCALE GENOMIC DNA]</scope>
    <source>
        <strain evidence="7 8">CN-1</strain>
    </source>
</reference>
<dbReference type="PROSITE" id="PS51762">
    <property type="entry name" value="GH16_2"/>
    <property type="match status" value="1"/>
</dbReference>
<dbReference type="GO" id="GO:0016787">
    <property type="term" value="F:hydrolase activity"/>
    <property type="evidence" value="ECO:0007669"/>
    <property type="project" value="UniProtKB-KW"/>
</dbReference>
<evidence type="ECO:0000259" key="6">
    <source>
        <dbReference type="PROSITE" id="PS51762"/>
    </source>
</evidence>
<dbReference type="PIRSF" id="PIRSF001097">
    <property type="entry name" value="Agarase"/>
    <property type="match status" value="1"/>
</dbReference>
<organism evidence="7 8">
    <name type="scientific">Haloferula helveola</name>
    <dbReference type="NCBI Taxonomy" id="490095"/>
    <lineage>
        <taxon>Bacteria</taxon>
        <taxon>Pseudomonadati</taxon>
        <taxon>Verrucomicrobiota</taxon>
        <taxon>Verrucomicrobiia</taxon>
        <taxon>Verrucomicrobiales</taxon>
        <taxon>Verrucomicrobiaceae</taxon>
        <taxon>Haloferula</taxon>
    </lineage>
</organism>
<dbReference type="InterPro" id="IPR016287">
    <property type="entry name" value="Beta_agarase"/>
</dbReference>
<evidence type="ECO:0000256" key="2">
    <source>
        <dbReference type="ARBA" id="ARBA00022729"/>
    </source>
</evidence>
<name>A0ABN6GZZ2_9BACT</name>
<feature type="domain" description="GH16" evidence="6">
    <location>
        <begin position="36"/>
        <end position="292"/>
    </location>
</feature>
<evidence type="ECO:0000256" key="3">
    <source>
        <dbReference type="ARBA" id="ARBA00022801"/>
    </source>
</evidence>
<feature type="signal peptide" evidence="5">
    <location>
        <begin position="1"/>
        <end position="20"/>
    </location>
</feature>
<proteinExistence type="inferred from homology"/>
<gene>
    <name evidence="7" type="ORF">HAHE_01250</name>
</gene>
<accession>A0ABN6GZZ2</accession>
<sequence length="301" mass="34060">MQRLLTLAPLLAAIVAPSPAAPDHPHLVPGQAAGALSQKWLPVKNMSDEFEGSAIDDSKWQTEPVGNGWSWYGRPPGLFVPKNARTADGNLKVTVSKLDEPVERGGNRFTHQGAIIRSLHAGQPGWFYECRMKANQTAMSSTFWLMTKANHVKKLELDIQECVGRTSDLTSPWAKKWDRIFHSNLIHRTNRHNPTKAQIQNSIPTETANWERYYVYGAWWKSPDEVRFYLDGKHVYSIEPKVEWDVPAFIQMAIETYDWNPIPADGGLVESGTEEQRTTSYDWVRVWKPADPIPAAVEAKE</sequence>
<dbReference type="Proteomes" id="UP001374893">
    <property type="component" value="Chromosome"/>
</dbReference>
<dbReference type="EMBL" id="AP024702">
    <property type="protein sequence ID" value="BCX46217.1"/>
    <property type="molecule type" value="Genomic_DNA"/>
</dbReference>
<dbReference type="Gene3D" id="2.60.120.200">
    <property type="match status" value="1"/>
</dbReference>
<evidence type="ECO:0000256" key="4">
    <source>
        <dbReference type="ARBA" id="ARBA00023295"/>
    </source>
</evidence>
<protein>
    <submittedName>
        <fullName evidence="7">Glycoside hydrolase</fullName>
    </submittedName>
</protein>
<feature type="chain" id="PRO_5046610591" evidence="5">
    <location>
        <begin position="21"/>
        <end position="301"/>
    </location>
</feature>
<dbReference type="InterPro" id="IPR000757">
    <property type="entry name" value="Beta-glucanase-like"/>
</dbReference>
<evidence type="ECO:0000313" key="7">
    <source>
        <dbReference type="EMBL" id="BCX46217.1"/>
    </source>
</evidence>
<comment type="similarity">
    <text evidence="1">Belongs to the glycosyl hydrolase 16 family.</text>
</comment>
<keyword evidence="2 5" id="KW-0732">Signal</keyword>
<keyword evidence="4" id="KW-0326">Glycosidase</keyword>
<evidence type="ECO:0000256" key="1">
    <source>
        <dbReference type="ARBA" id="ARBA00006865"/>
    </source>
</evidence>
<dbReference type="SUPFAM" id="SSF49899">
    <property type="entry name" value="Concanavalin A-like lectins/glucanases"/>
    <property type="match status" value="1"/>
</dbReference>
<dbReference type="InterPro" id="IPR013320">
    <property type="entry name" value="ConA-like_dom_sf"/>
</dbReference>
<dbReference type="Pfam" id="PF00722">
    <property type="entry name" value="Glyco_hydro_16"/>
    <property type="match status" value="1"/>
</dbReference>
<evidence type="ECO:0000256" key="5">
    <source>
        <dbReference type="SAM" id="SignalP"/>
    </source>
</evidence>
<dbReference type="RefSeq" id="WP_338687631.1">
    <property type="nucleotide sequence ID" value="NZ_AP024702.1"/>
</dbReference>